<accession>D0A1M1</accession>
<dbReference type="AlphaFoldDB" id="D0A1M1"/>
<dbReference type="EMBL" id="FN554973">
    <property type="protein sequence ID" value="CBH15163.1"/>
    <property type="molecule type" value="Genomic_DNA"/>
</dbReference>
<feature type="region of interest" description="Disordered" evidence="1">
    <location>
        <begin position="70"/>
        <end position="117"/>
    </location>
</feature>
<dbReference type="Proteomes" id="UP000002316">
    <property type="component" value="Chromosome 10"/>
</dbReference>
<feature type="compositionally biased region" description="Basic and acidic residues" evidence="1">
    <location>
        <begin position="70"/>
        <end position="103"/>
    </location>
</feature>
<protein>
    <submittedName>
        <fullName evidence="2">Uncharacterized protein</fullName>
    </submittedName>
</protein>
<evidence type="ECO:0000313" key="2">
    <source>
        <dbReference type="EMBL" id="CBH15163.1"/>
    </source>
</evidence>
<organism evidence="2 3">
    <name type="scientific">Trypanosoma brucei gambiense (strain MHOM/CI/86/DAL972)</name>
    <dbReference type="NCBI Taxonomy" id="679716"/>
    <lineage>
        <taxon>Eukaryota</taxon>
        <taxon>Discoba</taxon>
        <taxon>Euglenozoa</taxon>
        <taxon>Kinetoplastea</taxon>
        <taxon>Metakinetoplastina</taxon>
        <taxon>Trypanosomatida</taxon>
        <taxon>Trypanosomatidae</taxon>
        <taxon>Trypanosoma</taxon>
    </lineage>
</organism>
<evidence type="ECO:0000256" key="1">
    <source>
        <dbReference type="SAM" id="MobiDB-lite"/>
    </source>
</evidence>
<feature type="region of interest" description="Disordered" evidence="1">
    <location>
        <begin position="1"/>
        <end position="20"/>
    </location>
</feature>
<dbReference type="GeneID" id="23865303"/>
<gene>
    <name evidence="2" type="ORF">TbgDal_X2460</name>
</gene>
<reference evidence="3" key="1">
    <citation type="journal article" date="2010" name="PLoS Negl. Trop. Dis.">
        <title>The genome sequence of Trypanosoma brucei gambiense, causative agent of chronic human african trypanosomiasis.</title>
        <authorList>
            <person name="Jackson A.P."/>
            <person name="Sanders M."/>
            <person name="Berry A."/>
            <person name="McQuillan J."/>
            <person name="Aslett M.A."/>
            <person name="Quail M.A."/>
            <person name="Chukualim B."/>
            <person name="Capewell P."/>
            <person name="MacLeod A."/>
            <person name="Melville S.E."/>
            <person name="Gibson W."/>
            <person name="Barry J.D."/>
            <person name="Berriman M."/>
            <person name="Hertz-Fowler C."/>
        </authorList>
    </citation>
    <scope>NUCLEOTIDE SEQUENCE [LARGE SCALE GENOMIC DNA]</scope>
    <source>
        <strain evidence="3">MHOM/CI/86/DAL972</strain>
    </source>
</reference>
<feature type="compositionally biased region" description="Basic and acidic residues" evidence="1">
    <location>
        <begin position="1"/>
        <end position="13"/>
    </location>
</feature>
<name>D0A1M1_TRYB9</name>
<sequence length="117" mass="13711">MNRCEQTHTEQHPSEGLPSFPFTFSGVRNQGFHPRSLTVFFYFYCNRSQHDYFPPNHVPRGSSCWCKREETSKKSDYENNKTGEAQKVKKKKDDIERGCDRPLSHKRTPTRVSLLSN</sequence>
<dbReference type="RefSeq" id="XP_011777429.1">
    <property type="nucleotide sequence ID" value="XM_011779127.1"/>
</dbReference>
<proteinExistence type="predicted"/>
<dbReference type="KEGG" id="tbg:TbgDal_X2460"/>
<evidence type="ECO:0000313" key="3">
    <source>
        <dbReference type="Proteomes" id="UP000002316"/>
    </source>
</evidence>